<evidence type="ECO:0000313" key="13">
    <source>
        <dbReference type="Proteomes" id="UP001408356"/>
    </source>
</evidence>
<evidence type="ECO:0000256" key="5">
    <source>
        <dbReference type="ARBA" id="ARBA00022679"/>
    </source>
</evidence>
<keyword evidence="5 9" id="KW-0808">Transferase</keyword>
<evidence type="ECO:0000256" key="6">
    <source>
        <dbReference type="ARBA" id="ARBA00023242"/>
    </source>
</evidence>
<dbReference type="Proteomes" id="UP001408356">
    <property type="component" value="Unassembled WGS sequence"/>
</dbReference>
<dbReference type="Pfam" id="PF10394">
    <property type="entry name" value="Hat1_N"/>
    <property type="match status" value="1"/>
</dbReference>
<keyword evidence="6 9" id="KW-0539">Nucleus</keyword>
<evidence type="ECO:0000256" key="3">
    <source>
        <dbReference type="ARBA" id="ARBA00013184"/>
    </source>
</evidence>
<comment type="subcellular location">
    <subcellularLocation>
        <location evidence="9">Cytoplasm</location>
    </subcellularLocation>
    <subcellularLocation>
        <location evidence="1 9">Nucleus</location>
    </subcellularLocation>
</comment>
<dbReference type="Pfam" id="PF21184">
    <property type="entry name" value="HAT1_C_fung"/>
    <property type="match status" value="1"/>
</dbReference>
<evidence type="ECO:0000256" key="2">
    <source>
        <dbReference type="ARBA" id="ARBA00010543"/>
    </source>
</evidence>
<dbReference type="EMBL" id="JARVKF010000057">
    <property type="protein sequence ID" value="KAK9423882.1"/>
    <property type="molecule type" value="Genomic_DNA"/>
</dbReference>
<proteinExistence type="inferred from homology"/>
<comment type="subunit">
    <text evidence="9">Component of the HAT-B complex composed of at least HAT1 and HAT2. The HAT-B complex binds to histone H4 tail.</text>
</comment>
<keyword evidence="7 9" id="KW-0012">Acyltransferase</keyword>
<comment type="similarity">
    <text evidence="2 9">Belongs to the HAT1 family.</text>
</comment>
<dbReference type="InterPro" id="IPR013523">
    <property type="entry name" value="Hist_AcTrfase_HAT1_C"/>
</dbReference>
<dbReference type="PIRSF" id="PIRSF038084">
    <property type="entry name" value="HAT-B_cat"/>
    <property type="match status" value="1"/>
</dbReference>
<organism evidence="12 13">
    <name type="scientific">Seiridium unicorne</name>
    <dbReference type="NCBI Taxonomy" id="138068"/>
    <lineage>
        <taxon>Eukaryota</taxon>
        <taxon>Fungi</taxon>
        <taxon>Dikarya</taxon>
        <taxon>Ascomycota</taxon>
        <taxon>Pezizomycotina</taxon>
        <taxon>Sordariomycetes</taxon>
        <taxon>Xylariomycetidae</taxon>
        <taxon>Amphisphaeriales</taxon>
        <taxon>Sporocadaceae</taxon>
        <taxon>Seiridium</taxon>
    </lineage>
</organism>
<accession>A0ABR2VAI2</accession>
<comment type="caution">
    <text evidence="12">The sequence shown here is derived from an EMBL/GenBank/DDBJ whole genome shotgun (WGS) entry which is preliminary data.</text>
</comment>
<gene>
    <name evidence="12" type="ORF">SUNI508_03898</name>
</gene>
<protein>
    <recommendedName>
        <fullName evidence="4 9">Histone acetyltransferase type B catalytic subunit</fullName>
        <ecNumber evidence="3 9">2.3.1.48</ecNumber>
    </recommendedName>
</protein>
<feature type="region of interest" description="Disordered" evidence="10">
    <location>
        <begin position="469"/>
        <end position="507"/>
    </location>
</feature>
<comment type="function">
    <text evidence="9">Catalytic component of the histone acetylase B (HAT-B) complex. Has intrinsic substrate specificity that modifies lysine in recognition sequence GXGKXG. Involved in DNA double-strand break repair.</text>
</comment>
<dbReference type="EC" id="2.3.1.48" evidence="3 9"/>
<evidence type="ECO:0000256" key="4">
    <source>
        <dbReference type="ARBA" id="ARBA00021268"/>
    </source>
</evidence>
<dbReference type="InterPro" id="IPR016181">
    <property type="entry name" value="Acyl_CoA_acyltransferase"/>
</dbReference>
<dbReference type="Gene3D" id="3.40.630.30">
    <property type="match status" value="1"/>
</dbReference>
<keyword evidence="13" id="KW-1185">Reference proteome</keyword>
<dbReference type="PANTHER" id="PTHR12046">
    <property type="entry name" value="HISTONE ACETYLTRANSFERASE TYPE B CATALYTIC SUBUNIT"/>
    <property type="match status" value="1"/>
</dbReference>
<feature type="region of interest" description="Disordered" evidence="10">
    <location>
        <begin position="388"/>
        <end position="412"/>
    </location>
</feature>
<evidence type="ECO:0000256" key="1">
    <source>
        <dbReference type="ARBA" id="ARBA00004123"/>
    </source>
</evidence>
<dbReference type="InterPro" id="IPR037113">
    <property type="entry name" value="Hat1_N_sf"/>
</dbReference>
<dbReference type="CDD" id="cd04301">
    <property type="entry name" value="NAT_SF"/>
    <property type="match status" value="1"/>
</dbReference>
<sequence length="507" mass="57466">MSVEEEWTADANEALTISLVKHSDSGLKRIESFNPKFTYAIFGEEERIFGYKGLKINLQFNANDMRPNVSVTWNKKFQTVSEVEAFDVVETLKEFLPGVAFQKKGEYELAAKSIPKSWTPPGELIKTFERGSETYGVWKGSLADHAVKQLVNRIQILVLLYIEGGSYIGKDADGKDEPDYSLARWNVYFLYKRRVNEAGRIEYIFHGYSTVYNFWLFEPLTPPSSPPKLIEPRADDSWELPHGDLPYTEIPHRARISQFVILPPYQGQGCGAMLYNTIFETQLTDPTTKEVTVEDPNEAFDLLRDLCDMKYLRANVAEFDELTVTPDISVPQKGGVLHHNLQVTHANSATSPKAIVDIEALDAIRAKVKIAPRQFHRLVEMHLMSKLPPSVRPVPESSEETMGPPKTSKPSAADQNVYTLWRLLLKQRLYRRNAGILAEFEITERIIKLNETLENVEWEYARILERLNAPKPYAENGEEAVNGKGKRKADTEENGGPSSKKARVEGA</sequence>
<dbReference type="SUPFAM" id="SSF55729">
    <property type="entry name" value="Acyl-CoA N-acyltransferases (Nat)"/>
    <property type="match status" value="1"/>
</dbReference>
<dbReference type="InterPro" id="IPR019467">
    <property type="entry name" value="Hat1_N"/>
</dbReference>
<reference evidence="12 13" key="1">
    <citation type="journal article" date="2024" name="J. Plant Pathol.">
        <title>Sequence and assembly of the genome of Seiridium unicorne, isolate CBS 538.82, causal agent of cypress canker disease.</title>
        <authorList>
            <person name="Scali E."/>
            <person name="Rocca G.D."/>
            <person name="Danti R."/>
            <person name="Garbelotto M."/>
            <person name="Barberini S."/>
            <person name="Baroncelli R."/>
            <person name="Emiliani G."/>
        </authorList>
    </citation>
    <scope>NUCLEOTIDE SEQUENCE [LARGE SCALE GENOMIC DNA]</scope>
    <source>
        <strain evidence="12 13">BM-138-508</strain>
    </source>
</reference>
<evidence type="ECO:0000256" key="8">
    <source>
        <dbReference type="ARBA" id="ARBA00048017"/>
    </source>
</evidence>
<evidence type="ECO:0000256" key="7">
    <source>
        <dbReference type="ARBA" id="ARBA00023315"/>
    </source>
</evidence>
<evidence type="ECO:0000256" key="9">
    <source>
        <dbReference type="PIRNR" id="PIRNR038084"/>
    </source>
</evidence>
<evidence type="ECO:0000256" key="10">
    <source>
        <dbReference type="SAM" id="MobiDB-lite"/>
    </source>
</evidence>
<evidence type="ECO:0000313" key="12">
    <source>
        <dbReference type="EMBL" id="KAK9423882.1"/>
    </source>
</evidence>
<dbReference type="Gene3D" id="3.90.360.10">
    <property type="entry name" value="Histone acetyl transferase 1 (HAT1), N-terminal domain"/>
    <property type="match status" value="1"/>
</dbReference>
<name>A0ABR2VAI2_9PEZI</name>
<dbReference type="InterPro" id="IPR017380">
    <property type="entry name" value="Hist_AcTrfase_B-typ_cat-su"/>
</dbReference>
<keyword evidence="9" id="KW-0963">Cytoplasm</keyword>
<evidence type="ECO:0000259" key="11">
    <source>
        <dbReference type="Pfam" id="PF10394"/>
    </source>
</evidence>
<feature type="domain" description="Histone acetyl transferase HAT1 N-terminal" evidence="11">
    <location>
        <begin position="7"/>
        <end position="163"/>
    </location>
</feature>
<comment type="catalytic activity">
    <reaction evidence="8 9">
        <text>L-lysyl-[protein] + acetyl-CoA = N(6)-acetyl-L-lysyl-[protein] + CoA + H(+)</text>
        <dbReference type="Rhea" id="RHEA:45948"/>
        <dbReference type="Rhea" id="RHEA-COMP:9752"/>
        <dbReference type="Rhea" id="RHEA-COMP:10731"/>
        <dbReference type="ChEBI" id="CHEBI:15378"/>
        <dbReference type="ChEBI" id="CHEBI:29969"/>
        <dbReference type="ChEBI" id="CHEBI:57287"/>
        <dbReference type="ChEBI" id="CHEBI:57288"/>
        <dbReference type="ChEBI" id="CHEBI:61930"/>
        <dbReference type="EC" id="2.3.1.48"/>
    </reaction>
</comment>
<dbReference type="Gene3D" id="1.10.10.390">
    <property type="match status" value="1"/>
</dbReference>